<sequence>MNRDNRLTIKVMAFVVAIFIIIGGGVFLIENNYQTHRFSYPHLKVKKWQADTKPLISKQEFQHDLQQVSRSNGSNISFDQIQSIVIPGLRGAWSINHKTQQPVLGRDWVPQGLAQNDKYFFVSAYDGKHKLDSVIFVISKSTEKYVRTIILPSKSHVGGITYDYQNKHLWVSNDHQKFAGLLMFNDHEIDSHNASAQKKPIKGKSFNLPWAAKTSGLNYFNYQLVVVKYGKDRNSRSVITMPFNKQGLPKQPSIAELKKIMNHHSSKQTIQGLIDDDLIQSMAPGYDRMQGLATTTRGLSIFSQSNGDANSNILVKVPNQNSGTQFDFFAPAGGVKTFQVPPAVEQISVNNPHDNRLALLFESGANKYRKQRSMYVGPYSMITDRIVILPIRER</sequence>
<accession>A0A0R2NCU9</accession>
<feature type="transmembrane region" description="Helical" evidence="1">
    <location>
        <begin position="7"/>
        <end position="29"/>
    </location>
</feature>
<keyword evidence="1" id="KW-0472">Membrane</keyword>
<name>A0A0R2NCU9_9LACO</name>
<dbReference type="PATRIC" id="fig|480391.4.peg.911"/>
<dbReference type="SUPFAM" id="SSF50969">
    <property type="entry name" value="YVTN repeat-like/Quinoprotein amine dehydrogenase"/>
    <property type="match status" value="1"/>
</dbReference>
<reference evidence="2 3" key="1">
    <citation type="journal article" date="2015" name="Genome Announc.">
        <title>Expanding the biotechnology potential of lactobacilli through comparative genomics of 213 strains and associated genera.</title>
        <authorList>
            <person name="Sun Z."/>
            <person name="Harris H.M."/>
            <person name="McCann A."/>
            <person name="Guo C."/>
            <person name="Argimon S."/>
            <person name="Zhang W."/>
            <person name="Yang X."/>
            <person name="Jeffery I.B."/>
            <person name="Cooney J.C."/>
            <person name="Kagawa T.F."/>
            <person name="Liu W."/>
            <person name="Song Y."/>
            <person name="Salvetti E."/>
            <person name="Wrobel A."/>
            <person name="Rasinkangas P."/>
            <person name="Parkhill J."/>
            <person name="Rea M.C."/>
            <person name="O'Sullivan O."/>
            <person name="Ritari J."/>
            <person name="Douillard F.P."/>
            <person name="Paul Ross R."/>
            <person name="Yang R."/>
            <person name="Briner A.E."/>
            <person name="Felis G.E."/>
            <person name="de Vos W.M."/>
            <person name="Barrangou R."/>
            <person name="Klaenhammer T.R."/>
            <person name="Caufield P.W."/>
            <person name="Cui Y."/>
            <person name="Zhang H."/>
            <person name="O'Toole P.W."/>
        </authorList>
    </citation>
    <scope>NUCLEOTIDE SEQUENCE [LARGE SCALE GENOMIC DNA]</scope>
    <source>
        <strain evidence="2 3">DSM 23026</strain>
    </source>
</reference>
<dbReference type="AlphaFoldDB" id="A0A0R2NCU9"/>
<keyword evidence="1" id="KW-1133">Transmembrane helix</keyword>
<dbReference type="EMBL" id="JQCQ01000028">
    <property type="protein sequence ID" value="KRO23689.1"/>
    <property type="molecule type" value="Genomic_DNA"/>
</dbReference>
<organism evidence="2 3">
    <name type="scientific">Pediococcus argentinicus</name>
    <dbReference type="NCBI Taxonomy" id="480391"/>
    <lineage>
        <taxon>Bacteria</taxon>
        <taxon>Bacillati</taxon>
        <taxon>Bacillota</taxon>
        <taxon>Bacilli</taxon>
        <taxon>Lactobacillales</taxon>
        <taxon>Lactobacillaceae</taxon>
        <taxon>Pediococcus</taxon>
    </lineage>
</organism>
<dbReference type="Proteomes" id="UP000051249">
    <property type="component" value="Unassembled WGS sequence"/>
</dbReference>
<evidence type="ECO:0000256" key="1">
    <source>
        <dbReference type="SAM" id="Phobius"/>
    </source>
</evidence>
<keyword evidence="1" id="KW-0812">Transmembrane</keyword>
<comment type="caution">
    <text evidence="2">The sequence shown here is derived from an EMBL/GenBank/DDBJ whole genome shotgun (WGS) entry which is preliminary data.</text>
</comment>
<evidence type="ECO:0000313" key="3">
    <source>
        <dbReference type="Proteomes" id="UP000051249"/>
    </source>
</evidence>
<keyword evidence="3" id="KW-1185">Reference proteome</keyword>
<proteinExistence type="predicted"/>
<gene>
    <name evidence="2" type="ORF">IV88_GL000898</name>
</gene>
<evidence type="ECO:0000313" key="2">
    <source>
        <dbReference type="EMBL" id="KRO23689.1"/>
    </source>
</evidence>
<dbReference type="InterPro" id="IPR011044">
    <property type="entry name" value="Quino_amine_DH_bsu"/>
</dbReference>
<protein>
    <submittedName>
        <fullName evidence="2">Uncharacterized protein</fullName>
    </submittedName>
</protein>